<dbReference type="Proteomes" id="UP000467252">
    <property type="component" value="Chromosome"/>
</dbReference>
<organism evidence="1 2">
    <name type="scientific">Mycolicibacterium pulveris</name>
    <name type="common">Mycobacterium pulveris</name>
    <dbReference type="NCBI Taxonomy" id="36813"/>
    <lineage>
        <taxon>Bacteria</taxon>
        <taxon>Bacillati</taxon>
        <taxon>Actinomycetota</taxon>
        <taxon>Actinomycetes</taxon>
        <taxon>Mycobacteriales</taxon>
        <taxon>Mycobacteriaceae</taxon>
        <taxon>Mycolicibacterium</taxon>
    </lineage>
</organism>
<name>A0A7I7UQ76_MYCPV</name>
<evidence type="ECO:0000313" key="1">
    <source>
        <dbReference type="EMBL" id="BBY82296.1"/>
    </source>
</evidence>
<keyword evidence="2" id="KW-1185">Reference proteome</keyword>
<protein>
    <submittedName>
        <fullName evidence="1">Uncharacterized protein</fullName>
    </submittedName>
</protein>
<proteinExistence type="predicted"/>
<evidence type="ECO:0000313" key="2">
    <source>
        <dbReference type="Proteomes" id="UP000467252"/>
    </source>
</evidence>
<accession>A0A7I7UQ76</accession>
<dbReference type="EMBL" id="AP022599">
    <property type="protein sequence ID" value="BBY82296.1"/>
    <property type="molecule type" value="Genomic_DNA"/>
</dbReference>
<sequence>MSADVWVGGFSTLDGRIVVTVIGDQYLDGGTVRYRNHRIRIRVTDEVAGDLELSPTKARELADLLNQAAAHSEQQGGR</sequence>
<dbReference type="AlphaFoldDB" id="A0A7I7UQ76"/>
<gene>
    <name evidence="1" type="ORF">MPUL_34540</name>
</gene>
<reference evidence="1 2" key="1">
    <citation type="journal article" date="2019" name="Emerg. Microbes Infect.">
        <title>Comprehensive subspecies identification of 175 nontuberculous mycobacteria species based on 7547 genomic profiles.</title>
        <authorList>
            <person name="Matsumoto Y."/>
            <person name="Kinjo T."/>
            <person name="Motooka D."/>
            <person name="Nabeya D."/>
            <person name="Jung N."/>
            <person name="Uechi K."/>
            <person name="Horii T."/>
            <person name="Iida T."/>
            <person name="Fujita J."/>
            <person name="Nakamura S."/>
        </authorList>
    </citation>
    <scope>NUCLEOTIDE SEQUENCE [LARGE SCALE GENOMIC DNA]</scope>
    <source>
        <strain evidence="1 2">JCM 6370</strain>
    </source>
</reference>